<accession>A0A495IZB3</accession>
<dbReference type="InterPro" id="IPR029060">
    <property type="entry name" value="PIN-like_dom_sf"/>
</dbReference>
<dbReference type="PANTHER" id="PTHR34610:SF3">
    <property type="entry name" value="SSL7007 PROTEIN"/>
    <property type="match status" value="1"/>
</dbReference>
<feature type="transmembrane region" description="Helical" evidence="1">
    <location>
        <begin position="6"/>
        <end position="29"/>
    </location>
</feature>
<dbReference type="RefSeq" id="WP_121197062.1">
    <property type="nucleotide sequence ID" value="NZ_RBKU01000001.1"/>
</dbReference>
<dbReference type="OrthoDB" id="597986at2"/>
<comment type="caution">
    <text evidence="3">The sequence shown here is derived from an EMBL/GenBank/DDBJ whole genome shotgun (WGS) entry which is preliminary data.</text>
</comment>
<keyword evidence="1" id="KW-0472">Membrane</keyword>
<proteinExistence type="predicted"/>
<evidence type="ECO:0000313" key="3">
    <source>
        <dbReference type="EMBL" id="RKR81354.1"/>
    </source>
</evidence>
<dbReference type="InterPro" id="IPR002850">
    <property type="entry name" value="PIN_toxin-like"/>
</dbReference>
<dbReference type="SUPFAM" id="SSF88723">
    <property type="entry name" value="PIN domain-like"/>
    <property type="match status" value="1"/>
</dbReference>
<sequence length="143" mass="16239">MAKTDLYIFDTNTLISAFLISGSVAFFALEKAIANGTLVFSTETFAEFEQVLFRKKFDKYFSEQERIQIIERLAHVSIFIKPLSNGSYCRDPDDDKLLNLAIDISAYCIVSGDNDLLVLHPFKNIPIIKASVFRDLFADDIKQ</sequence>
<dbReference type="Proteomes" id="UP000268007">
    <property type="component" value="Unassembled WGS sequence"/>
</dbReference>
<evidence type="ECO:0000259" key="2">
    <source>
        <dbReference type="SMART" id="SM00670"/>
    </source>
</evidence>
<organism evidence="3 4">
    <name type="scientific">Mucilaginibacter gracilis</name>
    <dbReference type="NCBI Taxonomy" id="423350"/>
    <lineage>
        <taxon>Bacteria</taxon>
        <taxon>Pseudomonadati</taxon>
        <taxon>Bacteroidota</taxon>
        <taxon>Sphingobacteriia</taxon>
        <taxon>Sphingobacteriales</taxon>
        <taxon>Sphingobacteriaceae</taxon>
        <taxon>Mucilaginibacter</taxon>
    </lineage>
</organism>
<dbReference type="PANTHER" id="PTHR34610">
    <property type="entry name" value="SSL7007 PROTEIN"/>
    <property type="match status" value="1"/>
</dbReference>
<dbReference type="NCBIfam" id="TIGR00305">
    <property type="entry name" value="putative toxin-antitoxin system toxin component, PIN family"/>
    <property type="match status" value="1"/>
</dbReference>
<feature type="domain" description="PIN" evidence="2">
    <location>
        <begin position="5"/>
        <end position="118"/>
    </location>
</feature>
<name>A0A495IZB3_9SPHI</name>
<keyword evidence="1" id="KW-0812">Transmembrane</keyword>
<gene>
    <name evidence="3" type="ORF">BDD43_1499</name>
</gene>
<evidence type="ECO:0000256" key="1">
    <source>
        <dbReference type="SAM" id="Phobius"/>
    </source>
</evidence>
<keyword evidence="4" id="KW-1185">Reference proteome</keyword>
<dbReference type="AlphaFoldDB" id="A0A495IZB3"/>
<reference evidence="3 4" key="1">
    <citation type="submission" date="2018-10" db="EMBL/GenBank/DDBJ databases">
        <title>Genomic Encyclopedia of Archaeal and Bacterial Type Strains, Phase II (KMG-II): from individual species to whole genera.</title>
        <authorList>
            <person name="Goeker M."/>
        </authorList>
    </citation>
    <scope>NUCLEOTIDE SEQUENCE [LARGE SCALE GENOMIC DNA]</scope>
    <source>
        <strain evidence="3 4">DSM 18602</strain>
    </source>
</reference>
<dbReference type="SMART" id="SM00670">
    <property type="entry name" value="PINc"/>
    <property type="match status" value="1"/>
</dbReference>
<evidence type="ECO:0000313" key="4">
    <source>
        <dbReference type="Proteomes" id="UP000268007"/>
    </source>
</evidence>
<dbReference type="EMBL" id="RBKU01000001">
    <property type="protein sequence ID" value="RKR81354.1"/>
    <property type="molecule type" value="Genomic_DNA"/>
</dbReference>
<keyword evidence="1" id="KW-1133">Transmembrane helix</keyword>
<dbReference type="InterPro" id="IPR002716">
    <property type="entry name" value="PIN_dom"/>
</dbReference>
<protein>
    <submittedName>
        <fullName evidence="3">Putative PIN family toxin of toxin-antitoxin system</fullName>
    </submittedName>
</protein>
<dbReference type="Pfam" id="PF13470">
    <property type="entry name" value="PIN_3"/>
    <property type="match status" value="1"/>
</dbReference>